<dbReference type="PROSITE" id="PS51892">
    <property type="entry name" value="SUBTILASE"/>
    <property type="match status" value="1"/>
</dbReference>
<protein>
    <submittedName>
        <fullName evidence="3">S8 family serine peptidase</fullName>
    </submittedName>
</protein>
<comment type="similarity">
    <text evidence="1">Belongs to the peptidase S8 family.</text>
</comment>
<dbReference type="Gene3D" id="3.40.50.200">
    <property type="entry name" value="Peptidase S8/S53 domain"/>
    <property type="match status" value="1"/>
</dbReference>
<dbReference type="Pfam" id="PF00082">
    <property type="entry name" value="Peptidase_S8"/>
    <property type="match status" value="1"/>
</dbReference>
<keyword evidence="4" id="KW-1185">Reference proteome</keyword>
<dbReference type="Proteomes" id="UP000654604">
    <property type="component" value="Unassembled WGS sequence"/>
</dbReference>
<proteinExistence type="inferred from homology"/>
<evidence type="ECO:0000259" key="2">
    <source>
        <dbReference type="Pfam" id="PF00082"/>
    </source>
</evidence>
<reference evidence="3 4" key="1">
    <citation type="submission" date="2020-10" db="EMBL/GenBank/DDBJ databases">
        <authorList>
            <person name="Castelo-Branco R."/>
            <person name="Eusebio N."/>
            <person name="Adriana R."/>
            <person name="Vieira A."/>
            <person name="Brugerolle De Fraissinette N."/>
            <person name="Rezende De Castro R."/>
            <person name="Schneider M.P."/>
            <person name="Vasconcelos V."/>
            <person name="Leao P.N."/>
        </authorList>
    </citation>
    <scope>NUCLEOTIDE SEQUENCE [LARGE SCALE GENOMIC DNA]</scope>
    <source>
        <strain evidence="3 4">LEGE 03274</strain>
    </source>
</reference>
<dbReference type="Gene3D" id="2.60.120.380">
    <property type="match status" value="1"/>
</dbReference>
<dbReference type="SUPFAM" id="SSF49785">
    <property type="entry name" value="Galactose-binding domain-like"/>
    <property type="match status" value="1"/>
</dbReference>
<name>A0ABR9V9D4_9CHRO</name>
<dbReference type="InterPro" id="IPR036852">
    <property type="entry name" value="Peptidase_S8/S53_dom_sf"/>
</dbReference>
<organism evidence="3 4">
    <name type="scientific">Cyanobacterium stanieri LEGE 03274</name>
    <dbReference type="NCBI Taxonomy" id="1828756"/>
    <lineage>
        <taxon>Bacteria</taxon>
        <taxon>Bacillati</taxon>
        <taxon>Cyanobacteriota</taxon>
        <taxon>Cyanophyceae</taxon>
        <taxon>Oscillatoriophycideae</taxon>
        <taxon>Chroococcales</taxon>
        <taxon>Geminocystaceae</taxon>
        <taxon>Cyanobacterium</taxon>
    </lineage>
</organism>
<dbReference type="RefSeq" id="WP_193801967.1">
    <property type="nucleotide sequence ID" value="NZ_JADEWC010000045.1"/>
</dbReference>
<evidence type="ECO:0000313" key="3">
    <source>
        <dbReference type="EMBL" id="MBE9223746.1"/>
    </source>
</evidence>
<dbReference type="InterPro" id="IPR000209">
    <property type="entry name" value="Peptidase_S8/S53_dom"/>
</dbReference>
<accession>A0ABR9V9D4</accession>
<dbReference type="EMBL" id="JADEWC010000045">
    <property type="protein sequence ID" value="MBE9223746.1"/>
    <property type="molecule type" value="Genomic_DNA"/>
</dbReference>
<evidence type="ECO:0000313" key="4">
    <source>
        <dbReference type="Proteomes" id="UP000654604"/>
    </source>
</evidence>
<evidence type="ECO:0000256" key="1">
    <source>
        <dbReference type="PROSITE-ProRule" id="PRU01240"/>
    </source>
</evidence>
<sequence length="525" mass="58812">MKRILIALTWGILPSLFCFPVRGLNQSLSEVGIEATKLHQAPYNLKGRKIAIGQVEIGRPMQFGLDKLPPFHRRLPLRGLFFRDTLVMPNQYVDSHAFMVASVMVSNEKGFSGVAPLANLYSGAIGFLQRNAQPEECLTSQHIALQNNGDVRAINLSFGESLLRDDRPLPLLDGNALFTQCLDWSARVHNVLYVVAGNQGKGGISIPTDHYNGITTAYSTTVNGVFRKVDFANLSVSTDDVDKSLIRNEINVGGRGAISLLAPGNNIRAYNTEGELQNIQGSSFAAPHITGAVALLQEGGDRTYAKNIDNWSLDYRRQEVMKAILLNSAEKIEDYGNGDFLGMSRTVLTQKNRTWLQTNAYRNPAIPLSMEMGTGHLNVYRAYQQLMAGQWKPQESVDIMGWNYDTLSVNNYHRYQLKKPLREGSFVSITLTWNRLVELTDNNNNQIYDIGERFIDQGLNNLDLYLVSKDNQIICSSVSQVDSVEHIFCPIPKTAEYHIKVRFQNQVNQPNQNYALAWHTVAQEN</sequence>
<gene>
    <name evidence="3" type="ORF">IQ215_13665</name>
</gene>
<comment type="caution">
    <text evidence="3">The sequence shown here is derived from an EMBL/GenBank/DDBJ whole genome shotgun (WGS) entry which is preliminary data.</text>
</comment>
<dbReference type="SUPFAM" id="SSF52743">
    <property type="entry name" value="Subtilisin-like"/>
    <property type="match status" value="1"/>
</dbReference>
<dbReference type="InterPro" id="IPR008979">
    <property type="entry name" value="Galactose-bd-like_sf"/>
</dbReference>
<feature type="domain" description="Peptidase S8/S53" evidence="2">
    <location>
        <begin position="91"/>
        <end position="332"/>
    </location>
</feature>
<comment type="caution">
    <text evidence="1">Lacks conserved residue(s) required for the propagation of feature annotation.</text>
</comment>